<dbReference type="STRING" id="755732.Fluta_0140"/>
<dbReference type="NCBIfam" id="TIGR04183">
    <property type="entry name" value="Por_Secre_tail"/>
    <property type="match status" value="1"/>
</dbReference>
<accession>F2IB67</accession>
<gene>
    <name evidence="4" type="ordered locus">Fluta_0140</name>
</gene>
<dbReference type="eggNOG" id="COG3291">
    <property type="taxonomic scope" value="Bacteria"/>
</dbReference>
<dbReference type="EMBL" id="CP002542">
    <property type="protein sequence ID" value="AEA42150.1"/>
    <property type="molecule type" value="Genomic_DNA"/>
</dbReference>
<proteinExistence type="predicted"/>
<sequence length="1124" mass="116977" precursor="true">MKLVVLTCLFTISFMVSWGQTLTPVSLEQLVNTDIPTSQFNSQIAADPSGGYVIIWTTAETSGTIMARRYDSSHSPITSELTINTDNSKSINIEYWKNGKYIISFIETSGPTLKFLILDELNVVSAETTVPGSLLKYDLSPKGDSLSFLYSKSSNNQLYLRGYNLSTNNWINTEVLVSEITGSSASYDEPNIVYHPNGRMTAIYHLYINTSGCCTFDRRVMRKTFSSSYLAEAPEYALWSTGSEYNVGNDLDASGNNNGEVIVTTTHGTTSSQRYMRLWILANTGSAIVNNAVLLPVVTTNDWYDYIEGHLYDNGDFLISKSIRTGSYTNPNDNEAYVIYGSNYNASNSGLLRMNSTLAGEQEYVSVAKLPNGGFVGCWSGNGFQGDARGIYSRAYNAVAFPSVSFSNAGTYVVNETGTTITIGVALATQPTANVTVNLSSSDLTEGTISTNQLTFTTSNWNVPQNVIVTGVDDTADDGDITFNLVASTTGSADATYAGLADKNQAIVNKDNDAIMTMPSAQSFCKSTGMSGVNAIITNVGSVITAVTASSNDQNVVDNSDISITNLGSGTYGVSISNLGNNTTGTAQITLTANDGQFNYSGTFNVTTTGVNLVINASSNAICLGQSVTLTASGGQNISWNNGVSNGVAFTPGNTATYTVTADNGSGCSATASQIVTVASAPAVPTITSSGSTAICGTGSVTLTSSAVSGNSWSNGSTNQSITVSTAGTYTVTHSTGGACSATSTPVNVTVGSVPNAPIITPNGPTTFCAGGSVILTSSQAIGNTWSTSANAQSINVTSTNTYMLTYTDGNGCVSPATSILVTVQSAPNVSAGVDQTVCEGTMVTLFGSGAASYVWTGGVTNGTSFPISNQTTFEVTGTGSNGCTATDQVTIFVNNTPNVSAGPNLNICNGESITLNGSGAATYDWDNGVTNGVSFIPTLGTTTYTVTGTSVGGCEAEDQMTVTVNQLPNVTISNIPAFCLSDGAAALNQGSPSGGTYSGTGINGTIFTPATAGLGIHPVTYTYSDLNGCEKTASSTITVDICLGVEELAANQLVVYPNPTIGLTTIELPGEFQYSLLDAQGRIVLQVSASDSSKVDLTAFSDGVYQLLIQSKNEKYTLRIVKN</sequence>
<evidence type="ECO:0000313" key="5">
    <source>
        <dbReference type="Proteomes" id="UP000007463"/>
    </source>
</evidence>
<evidence type="ECO:0000256" key="1">
    <source>
        <dbReference type="ARBA" id="ARBA00022729"/>
    </source>
</evidence>
<keyword evidence="5" id="KW-1185">Reference proteome</keyword>
<dbReference type="HOGENOM" id="CLU_279888_0_0_10"/>
<dbReference type="RefSeq" id="WP_013684924.1">
    <property type="nucleotide sequence ID" value="NC_015321.1"/>
</dbReference>
<protein>
    <recommendedName>
        <fullName evidence="3">Secretion system C-terminal sorting domain-containing protein</fullName>
    </recommendedName>
</protein>
<feature type="signal peptide" evidence="2">
    <location>
        <begin position="1"/>
        <end position="18"/>
    </location>
</feature>
<reference evidence="4 5" key="1">
    <citation type="journal article" date="2011" name="Stand. Genomic Sci.">
        <title>Complete genome sequence of the gliding freshwater bacterium Fluviicola taffensis type strain (RW262).</title>
        <authorList>
            <person name="Woyke T."/>
            <person name="Chertkov O."/>
            <person name="Lapidus A."/>
            <person name="Nolan M."/>
            <person name="Lucas S."/>
            <person name="Del Rio T.G."/>
            <person name="Tice H."/>
            <person name="Cheng J.F."/>
            <person name="Tapia R."/>
            <person name="Han C."/>
            <person name="Goodwin L."/>
            <person name="Pitluck S."/>
            <person name="Liolios K."/>
            <person name="Pagani I."/>
            <person name="Ivanova N."/>
            <person name="Huntemann M."/>
            <person name="Mavromatis K."/>
            <person name="Mikhailova N."/>
            <person name="Pati A."/>
            <person name="Chen A."/>
            <person name="Palaniappan K."/>
            <person name="Land M."/>
            <person name="Hauser L."/>
            <person name="Brambilla E.M."/>
            <person name="Rohde M."/>
            <person name="Mwirichia R."/>
            <person name="Sikorski J."/>
            <person name="Tindall B.J."/>
            <person name="Goker M."/>
            <person name="Bristow J."/>
            <person name="Eisen J.A."/>
            <person name="Markowitz V."/>
            <person name="Hugenholtz P."/>
            <person name="Klenk H.P."/>
            <person name="Kyrpides N.C."/>
        </authorList>
    </citation>
    <scope>NUCLEOTIDE SEQUENCE [LARGE SCALE GENOMIC DNA]</scope>
    <source>
        <strain evidence="5">DSM 16823 / RW262 / RW262</strain>
    </source>
</reference>
<dbReference type="InterPro" id="IPR026444">
    <property type="entry name" value="Secre_tail"/>
</dbReference>
<dbReference type="OrthoDB" id="608579at2"/>
<dbReference type="Pfam" id="PF18962">
    <property type="entry name" value="Por_Secre_tail"/>
    <property type="match status" value="1"/>
</dbReference>
<reference evidence="5" key="2">
    <citation type="submission" date="2011-02" db="EMBL/GenBank/DDBJ databases">
        <title>The complete genome of Fluviicola taffensis DSM 16823.</title>
        <authorList>
            <consortium name="US DOE Joint Genome Institute (JGI-PGF)"/>
            <person name="Lucas S."/>
            <person name="Copeland A."/>
            <person name="Lapidus A."/>
            <person name="Bruce D."/>
            <person name="Goodwin L."/>
            <person name="Pitluck S."/>
            <person name="Kyrpides N."/>
            <person name="Mavromatis K."/>
            <person name="Ivanova N."/>
            <person name="Mikhailova N."/>
            <person name="Pagani I."/>
            <person name="Chertkov O."/>
            <person name="Detter J.C."/>
            <person name="Han C."/>
            <person name="Tapia R."/>
            <person name="Land M."/>
            <person name="Hauser L."/>
            <person name="Markowitz V."/>
            <person name="Cheng J.-F."/>
            <person name="Hugenholtz P."/>
            <person name="Woyke T."/>
            <person name="Wu D."/>
            <person name="Tindall B."/>
            <person name="Pomrenke H.G."/>
            <person name="Brambilla E."/>
            <person name="Klenk H.-P."/>
            <person name="Eisen J.A."/>
        </authorList>
    </citation>
    <scope>NUCLEOTIDE SEQUENCE [LARGE SCALE GENOMIC DNA]</scope>
    <source>
        <strain evidence="5">DSM 16823 / RW262 / RW262</strain>
    </source>
</reference>
<dbReference type="Proteomes" id="UP000007463">
    <property type="component" value="Chromosome"/>
</dbReference>
<keyword evidence="1 2" id="KW-0732">Signal</keyword>
<name>F2IB67_FLUTR</name>
<dbReference type="eggNOG" id="COG3210">
    <property type="taxonomic scope" value="Bacteria"/>
</dbReference>
<evidence type="ECO:0000256" key="2">
    <source>
        <dbReference type="SAM" id="SignalP"/>
    </source>
</evidence>
<feature type="domain" description="Secretion system C-terminal sorting" evidence="3">
    <location>
        <begin position="1056"/>
        <end position="1120"/>
    </location>
</feature>
<organism evidence="4 5">
    <name type="scientific">Fluviicola taffensis (strain DSM 16823 / NCIMB 13979 / RW262)</name>
    <dbReference type="NCBI Taxonomy" id="755732"/>
    <lineage>
        <taxon>Bacteria</taxon>
        <taxon>Pseudomonadati</taxon>
        <taxon>Bacteroidota</taxon>
        <taxon>Flavobacteriia</taxon>
        <taxon>Flavobacteriales</taxon>
        <taxon>Crocinitomicaceae</taxon>
        <taxon>Fluviicola</taxon>
    </lineage>
</organism>
<evidence type="ECO:0000313" key="4">
    <source>
        <dbReference type="EMBL" id="AEA42150.1"/>
    </source>
</evidence>
<dbReference type="KEGG" id="fte:Fluta_0140"/>
<feature type="chain" id="PRO_5003278257" description="Secretion system C-terminal sorting domain-containing protein" evidence="2">
    <location>
        <begin position="19"/>
        <end position="1124"/>
    </location>
</feature>
<dbReference type="AlphaFoldDB" id="F2IB67"/>
<evidence type="ECO:0000259" key="3">
    <source>
        <dbReference type="Pfam" id="PF18962"/>
    </source>
</evidence>